<keyword evidence="3 5" id="KW-1133">Transmembrane helix</keyword>
<evidence type="ECO:0000313" key="6">
    <source>
        <dbReference type="EMBL" id="GMM57844.1"/>
    </source>
</evidence>
<evidence type="ECO:0000256" key="5">
    <source>
        <dbReference type="SAM" id="Phobius"/>
    </source>
</evidence>
<sequence>MTGTIQVIRKKSKQTKAKDPLAKQKLLWTVGHVLTFVCGVAFSLTYFYHVSIFYKYRNWKWLFLRVSKKYAFFKGTKWYWRLASWAPQILYRLSLCGVLLAEGVTMYQNWSHLNPTWFDLLAAENFQSLAVATLWLVGGGKSFYRLLPFMILSYLHITSRTHEFTSDDKQLDRQKSLDNKHLLHVVAYSEIIVIFALLLDTLLMKSGSSGFLLVAYSSLYWLRLNFSAYAQVTVLRIVEKLDKKVPAKHRDSWESVKNFLYAKIKERSDRRVQVERA</sequence>
<evidence type="ECO:0000313" key="7">
    <source>
        <dbReference type="Proteomes" id="UP001377567"/>
    </source>
</evidence>
<dbReference type="PANTHER" id="PTHR12703">
    <property type="entry name" value="TRANSMEMBRANE PROTEIN 33"/>
    <property type="match status" value="1"/>
</dbReference>
<dbReference type="GO" id="GO:0005783">
    <property type="term" value="C:endoplasmic reticulum"/>
    <property type="evidence" value="ECO:0007669"/>
    <property type="project" value="TreeGrafter"/>
</dbReference>
<keyword evidence="2 5" id="KW-0812">Transmembrane</keyword>
<evidence type="ECO:0000256" key="4">
    <source>
        <dbReference type="ARBA" id="ARBA00023136"/>
    </source>
</evidence>
<dbReference type="GO" id="GO:0071786">
    <property type="term" value="P:endoplasmic reticulum tubular network organization"/>
    <property type="evidence" value="ECO:0007669"/>
    <property type="project" value="TreeGrafter"/>
</dbReference>
<name>A0AAV5S552_MAUHU</name>
<keyword evidence="4 5" id="KW-0472">Membrane</keyword>
<dbReference type="PANTHER" id="PTHR12703:SF3">
    <property type="entry name" value="ABR032WP"/>
    <property type="match status" value="1"/>
</dbReference>
<feature type="transmembrane region" description="Helical" evidence="5">
    <location>
        <begin position="182"/>
        <end position="199"/>
    </location>
</feature>
<protein>
    <submittedName>
        <fullName evidence="6">Uncharacterized protein</fullName>
    </submittedName>
</protein>
<comment type="subcellular location">
    <subcellularLocation>
        <location evidence="1">Membrane</location>
        <topology evidence="1">Multi-pass membrane protein</topology>
    </subcellularLocation>
</comment>
<gene>
    <name evidence="6" type="ORF">DAKH74_044600</name>
</gene>
<evidence type="ECO:0000256" key="1">
    <source>
        <dbReference type="ARBA" id="ARBA00004141"/>
    </source>
</evidence>
<feature type="transmembrane region" description="Helical" evidence="5">
    <location>
        <begin position="26"/>
        <end position="48"/>
    </location>
</feature>
<keyword evidence="7" id="KW-1185">Reference proteome</keyword>
<reference evidence="6 7" key="1">
    <citation type="journal article" date="2023" name="Elife">
        <title>Identification of key yeast species and microbe-microbe interactions impacting larval growth of Drosophila in the wild.</title>
        <authorList>
            <person name="Mure A."/>
            <person name="Sugiura Y."/>
            <person name="Maeda R."/>
            <person name="Honda K."/>
            <person name="Sakurai N."/>
            <person name="Takahashi Y."/>
            <person name="Watada M."/>
            <person name="Katoh T."/>
            <person name="Gotoh A."/>
            <person name="Gotoh Y."/>
            <person name="Taniguchi I."/>
            <person name="Nakamura K."/>
            <person name="Hayashi T."/>
            <person name="Katayama T."/>
            <person name="Uemura T."/>
            <person name="Hattori Y."/>
        </authorList>
    </citation>
    <scope>NUCLEOTIDE SEQUENCE [LARGE SCALE GENOMIC DNA]</scope>
    <source>
        <strain evidence="6 7">KH-74</strain>
    </source>
</reference>
<proteinExistence type="predicted"/>
<comment type="caution">
    <text evidence="6">The sequence shown here is derived from an EMBL/GenBank/DDBJ whole genome shotgun (WGS) entry which is preliminary data.</text>
</comment>
<dbReference type="InterPro" id="IPR051645">
    <property type="entry name" value="PER33/POM33_regulator"/>
</dbReference>
<organism evidence="6 7">
    <name type="scientific">Maudiozyma humilis</name>
    <name type="common">Sour dough yeast</name>
    <name type="synonym">Kazachstania humilis</name>
    <dbReference type="NCBI Taxonomy" id="51915"/>
    <lineage>
        <taxon>Eukaryota</taxon>
        <taxon>Fungi</taxon>
        <taxon>Dikarya</taxon>
        <taxon>Ascomycota</taxon>
        <taxon>Saccharomycotina</taxon>
        <taxon>Saccharomycetes</taxon>
        <taxon>Saccharomycetales</taxon>
        <taxon>Saccharomycetaceae</taxon>
        <taxon>Maudiozyma</taxon>
    </lineage>
</organism>
<dbReference type="GO" id="GO:0016020">
    <property type="term" value="C:membrane"/>
    <property type="evidence" value="ECO:0007669"/>
    <property type="project" value="UniProtKB-SubCell"/>
</dbReference>
<feature type="transmembrane region" description="Helical" evidence="5">
    <location>
        <begin position="219"/>
        <end position="238"/>
    </location>
</feature>
<evidence type="ECO:0000256" key="3">
    <source>
        <dbReference type="ARBA" id="ARBA00022989"/>
    </source>
</evidence>
<dbReference type="AlphaFoldDB" id="A0AAV5S552"/>
<dbReference type="GO" id="GO:0061024">
    <property type="term" value="P:membrane organization"/>
    <property type="evidence" value="ECO:0007669"/>
    <property type="project" value="TreeGrafter"/>
</dbReference>
<dbReference type="Proteomes" id="UP001377567">
    <property type="component" value="Unassembled WGS sequence"/>
</dbReference>
<dbReference type="EMBL" id="BTGD01000016">
    <property type="protein sequence ID" value="GMM57844.1"/>
    <property type="molecule type" value="Genomic_DNA"/>
</dbReference>
<accession>A0AAV5S552</accession>
<evidence type="ECO:0000256" key="2">
    <source>
        <dbReference type="ARBA" id="ARBA00022692"/>
    </source>
</evidence>